<dbReference type="InterPro" id="IPR012919">
    <property type="entry name" value="SUN_dom"/>
</dbReference>
<keyword evidence="4" id="KW-0256">Endoplasmic reticulum</keyword>
<dbReference type="PANTHER" id="PTHR12953">
    <property type="entry name" value="MEMBRANE PROTEIN CH1 RELATED"/>
    <property type="match status" value="1"/>
</dbReference>
<comment type="subcellular location">
    <subcellularLocation>
        <location evidence="2">Endoplasmic reticulum membrane</location>
        <topology evidence="2">Multi-pass membrane protein</topology>
    </subcellularLocation>
    <subcellularLocation>
        <location evidence="1">Nucleus membrane</location>
        <topology evidence="1">Multi-pass membrane protein</topology>
    </subcellularLocation>
</comment>
<comment type="function">
    <text evidence="9">Encodes a member of the mid-SUN subfamily of SUN-domain proteins that is localized to both the nuclear envelope and the ER. It is involved in early seed development and nuclear morphology. [TAIR].</text>
</comment>
<name>A0A9Q0KBQ0_9MAGN</name>
<evidence type="ECO:0000256" key="10">
    <source>
        <dbReference type="SAM" id="MobiDB-lite"/>
    </source>
</evidence>
<keyword evidence="3 11" id="KW-0812">Transmembrane</keyword>
<evidence type="ECO:0000256" key="8">
    <source>
        <dbReference type="ARBA" id="ARBA00023242"/>
    </source>
</evidence>
<organism evidence="13 14">
    <name type="scientific">Protea cynaroides</name>
    <dbReference type="NCBI Taxonomy" id="273540"/>
    <lineage>
        <taxon>Eukaryota</taxon>
        <taxon>Viridiplantae</taxon>
        <taxon>Streptophyta</taxon>
        <taxon>Embryophyta</taxon>
        <taxon>Tracheophyta</taxon>
        <taxon>Spermatophyta</taxon>
        <taxon>Magnoliopsida</taxon>
        <taxon>Proteales</taxon>
        <taxon>Proteaceae</taxon>
        <taxon>Protea</taxon>
    </lineage>
</organism>
<feature type="compositionally biased region" description="Basic and acidic residues" evidence="10">
    <location>
        <begin position="158"/>
        <end position="170"/>
    </location>
</feature>
<evidence type="ECO:0000256" key="9">
    <source>
        <dbReference type="ARBA" id="ARBA00054046"/>
    </source>
</evidence>
<protein>
    <recommendedName>
        <fullName evidence="12">SUN domain-containing protein</fullName>
    </recommendedName>
</protein>
<feature type="domain" description="SUN" evidence="12">
    <location>
        <begin position="195"/>
        <end position="349"/>
    </location>
</feature>
<dbReference type="PANTHER" id="PTHR12953:SF0">
    <property type="entry name" value="SUN DOMAIN-CONTAINING OSSIFICATION FACTOR"/>
    <property type="match status" value="1"/>
</dbReference>
<keyword evidence="8" id="KW-0539">Nucleus</keyword>
<reference evidence="13" key="1">
    <citation type="journal article" date="2023" name="Plant J.">
        <title>The genome of the king protea, Protea cynaroides.</title>
        <authorList>
            <person name="Chang J."/>
            <person name="Duong T.A."/>
            <person name="Schoeman C."/>
            <person name="Ma X."/>
            <person name="Roodt D."/>
            <person name="Barker N."/>
            <person name="Li Z."/>
            <person name="Van de Peer Y."/>
            <person name="Mizrachi E."/>
        </authorList>
    </citation>
    <scope>NUCLEOTIDE SEQUENCE</scope>
    <source>
        <tissue evidence="13">Young leaves</tissue>
    </source>
</reference>
<evidence type="ECO:0000256" key="2">
    <source>
        <dbReference type="ARBA" id="ARBA00004477"/>
    </source>
</evidence>
<evidence type="ECO:0000313" key="13">
    <source>
        <dbReference type="EMBL" id="KAJ4967583.1"/>
    </source>
</evidence>
<feature type="transmembrane region" description="Helical" evidence="11">
    <location>
        <begin position="581"/>
        <end position="602"/>
    </location>
</feature>
<dbReference type="InterPro" id="IPR045120">
    <property type="entry name" value="Suco/Slp1-like"/>
</dbReference>
<dbReference type="Gene3D" id="2.60.120.260">
    <property type="entry name" value="Galactose-binding domain-like"/>
    <property type="match status" value="1"/>
</dbReference>
<dbReference type="EMBL" id="JAMYWD010000007">
    <property type="protein sequence ID" value="KAJ4967583.1"/>
    <property type="molecule type" value="Genomic_DNA"/>
</dbReference>
<sequence>MGSENNSKSKMSFEDLENFQSLFLLWGRKVFILTIEPDVDRIDVQCRDHMSLSLLAALWALVFLLNLWISHGDVYDEGSGAPVDELTWHEDELGLNKGSDRRVELSSSETNSKDSDQGPSFTETKLRRSESQTCKGNGDLHLAVKEKSEVETSGTGAKTEKDNPKSDRLSRAAPLGLDEFKSKAINPKGKPATGQAHGVIHRLEPSGTEYNYASDSKGAKLLACNKDAKGASNILCKDKDKYLRNPCSAEEKFVIIELSEETLVDTIDIANFEHYSSSLKDFELLGSLVYPTDYWIRLGNFTAGNVKHAQRFVLQEPKWVRYLKLNMLSHYGSEFYCTLSVLEVYGVDAVERMLEDWISVRDKPFQSEEMVAEKAPVAPQPDSTEHDDLHRDLISEADESGTESSTMKRDVPKGNVPDPVRGIRPQQAVRLPGDTVLKILMQKVQSLDLSLSVLERYVEELNSRYGTIFKEFDNEISEKDTLLEKIRSDLKDIEDSKEIIAKDVGDLISWKYVVSLQLNSLVTDNAILRSEVQKVQDYQLHMENKGLAVFLTSLIFGFLALAKLLIDMLVSLCRIEKSGKFCWMSSLWLVLLLSCSIIVFILSL</sequence>
<evidence type="ECO:0000313" key="14">
    <source>
        <dbReference type="Proteomes" id="UP001141806"/>
    </source>
</evidence>
<dbReference type="FunFam" id="2.60.120.260:FF:000062">
    <property type="entry name" value="Galactose-binding protein isoform 3"/>
    <property type="match status" value="1"/>
</dbReference>
<dbReference type="GO" id="GO:0031965">
    <property type="term" value="C:nuclear membrane"/>
    <property type="evidence" value="ECO:0007669"/>
    <property type="project" value="UniProtKB-SubCell"/>
</dbReference>
<keyword evidence="5 11" id="KW-1133">Transmembrane helix</keyword>
<evidence type="ECO:0000256" key="11">
    <source>
        <dbReference type="SAM" id="Phobius"/>
    </source>
</evidence>
<dbReference type="PROSITE" id="PS51469">
    <property type="entry name" value="SUN"/>
    <property type="match status" value="1"/>
</dbReference>
<dbReference type="Pfam" id="PF07738">
    <property type="entry name" value="Sad1_UNC"/>
    <property type="match status" value="1"/>
</dbReference>
<feature type="region of interest" description="Disordered" evidence="10">
    <location>
        <begin position="98"/>
        <end position="171"/>
    </location>
</feature>
<evidence type="ECO:0000256" key="4">
    <source>
        <dbReference type="ARBA" id="ARBA00022824"/>
    </source>
</evidence>
<dbReference type="AlphaFoldDB" id="A0A9Q0KBQ0"/>
<dbReference type="SUPFAM" id="SSF49785">
    <property type="entry name" value="Galactose-binding domain-like"/>
    <property type="match status" value="1"/>
</dbReference>
<evidence type="ECO:0000259" key="12">
    <source>
        <dbReference type="PROSITE" id="PS51469"/>
    </source>
</evidence>
<evidence type="ECO:0000256" key="6">
    <source>
        <dbReference type="ARBA" id="ARBA00023054"/>
    </source>
</evidence>
<keyword evidence="7 11" id="KW-0472">Membrane</keyword>
<keyword evidence="6" id="KW-0175">Coiled coil</keyword>
<feature type="transmembrane region" description="Helical" evidence="11">
    <location>
        <begin position="51"/>
        <end position="69"/>
    </location>
</feature>
<dbReference type="InterPro" id="IPR008979">
    <property type="entry name" value="Galactose-bd-like_sf"/>
</dbReference>
<proteinExistence type="predicted"/>
<evidence type="ECO:0000256" key="1">
    <source>
        <dbReference type="ARBA" id="ARBA00004232"/>
    </source>
</evidence>
<keyword evidence="14" id="KW-1185">Reference proteome</keyword>
<comment type="caution">
    <text evidence="13">The sequence shown here is derived from an EMBL/GenBank/DDBJ whole genome shotgun (WGS) entry which is preliminary data.</text>
</comment>
<feature type="region of interest" description="Disordered" evidence="10">
    <location>
        <begin position="397"/>
        <end position="422"/>
    </location>
</feature>
<gene>
    <name evidence="13" type="ORF">NE237_019432</name>
</gene>
<dbReference type="Proteomes" id="UP001141806">
    <property type="component" value="Unassembled WGS sequence"/>
</dbReference>
<dbReference type="OrthoDB" id="266334at2759"/>
<dbReference type="GO" id="GO:0005789">
    <property type="term" value="C:endoplasmic reticulum membrane"/>
    <property type="evidence" value="ECO:0007669"/>
    <property type="project" value="UniProtKB-SubCell"/>
</dbReference>
<evidence type="ECO:0000256" key="5">
    <source>
        <dbReference type="ARBA" id="ARBA00022989"/>
    </source>
</evidence>
<feature type="transmembrane region" description="Helical" evidence="11">
    <location>
        <begin position="547"/>
        <end position="569"/>
    </location>
</feature>
<dbReference type="GO" id="GO:0034975">
    <property type="term" value="P:protein folding in endoplasmic reticulum"/>
    <property type="evidence" value="ECO:0007669"/>
    <property type="project" value="TreeGrafter"/>
</dbReference>
<accession>A0A9Q0KBQ0</accession>
<evidence type="ECO:0000256" key="7">
    <source>
        <dbReference type="ARBA" id="ARBA00023136"/>
    </source>
</evidence>
<evidence type="ECO:0000256" key="3">
    <source>
        <dbReference type="ARBA" id="ARBA00022692"/>
    </source>
</evidence>